<accession>A0A562SIT3</accession>
<dbReference type="InterPro" id="IPR035386">
    <property type="entry name" value="Arm-DNA-bind_5"/>
</dbReference>
<comment type="caution">
    <text evidence="8">The sequence shown here is derived from an EMBL/GenBank/DDBJ whole genome shotgun (WGS) entry which is preliminary data.</text>
</comment>
<dbReference type="InterPro" id="IPR050090">
    <property type="entry name" value="Tyrosine_recombinase_XerCD"/>
</dbReference>
<dbReference type="Gene3D" id="1.10.150.130">
    <property type="match status" value="1"/>
</dbReference>
<dbReference type="GO" id="GO:0006310">
    <property type="term" value="P:DNA recombination"/>
    <property type="evidence" value="ECO:0007669"/>
    <property type="project" value="UniProtKB-KW"/>
</dbReference>
<feature type="domain" description="Core-binding (CB)" evidence="7">
    <location>
        <begin position="130"/>
        <end position="230"/>
    </location>
</feature>
<evidence type="ECO:0000256" key="5">
    <source>
        <dbReference type="PROSITE-ProRule" id="PRU01248"/>
    </source>
</evidence>
<dbReference type="RefSeq" id="WP_144886393.1">
    <property type="nucleotide sequence ID" value="NZ_VLLE01000004.1"/>
</dbReference>
<dbReference type="EMBL" id="VLLE01000004">
    <property type="protein sequence ID" value="TWI81187.1"/>
    <property type="molecule type" value="Genomic_DNA"/>
</dbReference>
<dbReference type="InterPro" id="IPR010998">
    <property type="entry name" value="Integrase_recombinase_N"/>
</dbReference>
<reference evidence="8 9" key="1">
    <citation type="journal article" date="2015" name="Stand. Genomic Sci.">
        <title>Genomic Encyclopedia of Bacterial and Archaeal Type Strains, Phase III: the genomes of soil and plant-associated and newly described type strains.</title>
        <authorList>
            <person name="Whitman W.B."/>
            <person name="Woyke T."/>
            <person name="Klenk H.P."/>
            <person name="Zhou Y."/>
            <person name="Lilburn T.G."/>
            <person name="Beck B.J."/>
            <person name="De Vos P."/>
            <person name="Vandamme P."/>
            <person name="Eisen J.A."/>
            <person name="Garrity G."/>
            <person name="Hugenholtz P."/>
            <person name="Kyrpides N.C."/>
        </authorList>
    </citation>
    <scope>NUCLEOTIDE SEQUENCE [LARGE SCALE GENOMIC DNA]</scope>
    <source>
        <strain evidence="8 9">CGMCC 1.7271</strain>
    </source>
</reference>
<dbReference type="SUPFAM" id="SSF56349">
    <property type="entry name" value="DNA breaking-rejoining enzymes"/>
    <property type="match status" value="1"/>
</dbReference>
<gene>
    <name evidence="8" type="ORF">IQ13_2203</name>
</gene>
<dbReference type="PROSITE" id="PS51898">
    <property type="entry name" value="TYR_RECOMBINASE"/>
    <property type="match status" value="1"/>
</dbReference>
<dbReference type="GO" id="GO:0015074">
    <property type="term" value="P:DNA integration"/>
    <property type="evidence" value="ECO:0007669"/>
    <property type="project" value="UniProtKB-KW"/>
</dbReference>
<dbReference type="Pfam" id="PF17293">
    <property type="entry name" value="Arm-DNA-bind_5"/>
    <property type="match status" value="1"/>
</dbReference>
<keyword evidence="2" id="KW-0229">DNA integration</keyword>
<dbReference type="InterPro" id="IPR002104">
    <property type="entry name" value="Integrase_catalytic"/>
</dbReference>
<dbReference type="PANTHER" id="PTHR30349">
    <property type="entry name" value="PHAGE INTEGRASE-RELATED"/>
    <property type="match status" value="1"/>
</dbReference>
<dbReference type="Pfam" id="PF13102">
    <property type="entry name" value="Phage_int_SAM_5"/>
    <property type="match status" value="1"/>
</dbReference>
<dbReference type="InterPro" id="IPR013762">
    <property type="entry name" value="Integrase-like_cat_sf"/>
</dbReference>
<evidence type="ECO:0000313" key="8">
    <source>
        <dbReference type="EMBL" id="TWI81187.1"/>
    </source>
</evidence>
<name>A0A562SIT3_9BACT</name>
<dbReference type="AlphaFoldDB" id="A0A562SIT3"/>
<evidence type="ECO:0000256" key="4">
    <source>
        <dbReference type="ARBA" id="ARBA00023172"/>
    </source>
</evidence>
<dbReference type="PANTHER" id="PTHR30349:SF64">
    <property type="entry name" value="PROPHAGE INTEGRASE INTD-RELATED"/>
    <property type="match status" value="1"/>
</dbReference>
<dbReference type="OrthoDB" id="1493636at2"/>
<dbReference type="GO" id="GO:0003677">
    <property type="term" value="F:DNA binding"/>
    <property type="evidence" value="ECO:0007669"/>
    <property type="project" value="UniProtKB-UniRule"/>
</dbReference>
<evidence type="ECO:0000259" key="6">
    <source>
        <dbReference type="PROSITE" id="PS51898"/>
    </source>
</evidence>
<dbReference type="Gene3D" id="1.10.443.10">
    <property type="entry name" value="Intergrase catalytic core"/>
    <property type="match status" value="1"/>
</dbReference>
<keyword evidence="3 5" id="KW-0238">DNA-binding</keyword>
<dbReference type="Proteomes" id="UP000316167">
    <property type="component" value="Unassembled WGS sequence"/>
</dbReference>
<organism evidence="8 9">
    <name type="scientific">Lacibacter cauensis</name>
    <dbReference type="NCBI Taxonomy" id="510947"/>
    <lineage>
        <taxon>Bacteria</taxon>
        <taxon>Pseudomonadati</taxon>
        <taxon>Bacteroidota</taxon>
        <taxon>Chitinophagia</taxon>
        <taxon>Chitinophagales</taxon>
        <taxon>Chitinophagaceae</taxon>
        <taxon>Lacibacter</taxon>
    </lineage>
</organism>
<dbReference type="InterPro" id="IPR025269">
    <property type="entry name" value="SAM-like_dom"/>
</dbReference>
<evidence type="ECO:0000256" key="1">
    <source>
        <dbReference type="ARBA" id="ARBA00008857"/>
    </source>
</evidence>
<evidence type="ECO:0000256" key="2">
    <source>
        <dbReference type="ARBA" id="ARBA00022908"/>
    </source>
</evidence>
<evidence type="ECO:0000256" key="3">
    <source>
        <dbReference type="ARBA" id="ARBA00023125"/>
    </source>
</evidence>
<dbReference type="Pfam" id="PF00589">
    <property type="entry name" value="Phage_integrase"/>
    <property type="match status" value="1"/>
</dbReference>
<feature type="domain" description="Tyr recombinase" evidence="6">
    <location>
        <begin position="250"/>
        <end position="437"/>
    </location>
</feature>
<comment type="similarity">
    <text evidence="1">Belongs to the 'phage' integrase family.</text>
</comment>
<evidence type="ECO:0000259" key="7">
    <source>
        <dbReference type="PROSITE" id="PS51900"/>
    </source>
</evidence>
<protein>
    <submittedName>
        <fullName evidence="8">Site-specific recombinase XerD</fullName>
    </submittedName>
</protein>
<dbReference type="PROSITE" id="PS51900">
    <property type="entry name" value="CB"/>
    <property type="match status" value="1"/>
</dbReference>
<keyword evidence="9" id="KW-1185">Reference proteome</keyword>
<dbReference type="InterPro" id="IPR044068">
    <property type="entry name" value="CB"/>
</dbReference>
<proteinExistence type="inferred from homology"/>
<evidence type="ECO:0000313" key="9">
    <source>
        <dbReference type="Proteomes" id="UP000316167"/>
    </source>
</evidence>
<dbReference type="CDD" id="cd01185">
    <property type="entry name" value="INTN1_C_like"/>
    <property type="match status" value="1"/>
</dbReference>
<keyword evidence="4" id="KW-0233">DNA recombination</keyword>
<sequence length="452" mass="52387">MGTIRFELRREAKYTNSKSPIRLIYQIKGQRKSIPTGIMVLPYCWDSKEQRTIYIEKKAAKKAAPLIGYDQFLTDKESKEINKRLLAIKSDLEAIEQRFEFDGVVYSADMVAAKYTELKQPVTKKDESSTFLFDFIDKYINEHTTTREEGSLQTYRSLKRHLQDFQKHTRRKITFDKIDYSFFQSFQSFLISPTGTTTNRKGETVQRIPLTNSTASKQLSTIKTFLNYAKKNGVQVSDKYKDFTIKREPMEVIALTSNEFETLFRLDLSNNKKLAQVRDVFCFGCTTGLRYSDLAQLKREHIKHDEIRLTVTKTKQPLTIPLTNYSRVILAKYEQQLKPLPVISNQKMNEYVKQLCKRAGIAEPIEIVRFQGAKRIVNIYPKYDLVGSHTGRKTFATLSLEKGMSAEQVMAIGGWKDYKSFKRYVNVTSQLKKTVMLKAWDADLSEFKLKAV</sequence>
<dbReference type="InterPro" id="IPR011010">
    <property type="entry name" value="DNA_brk_join_enz"/>
</dbReference>